<organism evidence="4 5">
    <name type="scientific">Psilocybe cyanescens</name>
    <dbReference type="NCBI Taxonomy" id="93625"/>
    <lineage>
        <taxon>Eukaryota</taxon>
        <taxon>Fungi</taxon>
        <taxon>Dikarya</taxon>
        <taxon>Basidiomycota</taxon>
        <taxon>Agaricomycotina</taxon>
        <taxon>Agaricomycetes</taxon>
        <taxon>Agaricomycetidae</taxon>
        <taxon>Agaricales</taxon>
        <taxon>Agaricineae</taxon>
        <taxon>Strophariaceae</taxon>
        <taxon>Psilocybe</taxon>
    </lineage>
</organism>
<evidence type="ECO:0000256" key="2">
    <source>
        <dbReference type="ARBA" id="ARBA00012652"/>
    </source>
</evidence>
<dbReference type="GO" id="GO:0005975">
    <property type="term" value="P:carbohydrate metabolic process"/>
    <property type="evidence" value="ECO:0007669"/>
    <property type="project" value="InterPro"/>
</dbReference>
<proteinExistence type="predicted"/>
<evidence type="ECO:0000259" key="3">
    <source>
        <dbReference type="Pfam" id="PF17389"/>
    </source>
</evidence>
<dbReference type="STRING" id="93625.A0A409XSP1"/>
<protein>
    <recommendedName>
        <fullName evidence="2">alpha-L-rhamnosidase</fullName>
        <ecNumber evidence="2">3.2.1.40</ecNumber>
    </recommendedName>
</protein>
<feature type="domain" description="Alpha-L-rhamnosidase six-hairpin glycosidase" evidence="3">
    <location>
        <begin position="110"/>
        <end position="247"/>
    </location>
</feature>
<dbReference type="Pfam" id="PF17389">
    <property type="entry name" value="Bac_rhamnosid6H"/>
    <property type="match status" value="1"/>
</dbReference>
<dbReference type="Proteomes" id="UP000283269">
    <property type="component" value="Unassembled WGS sequence"/>
</dbReference>
<evidence type="ECO:0000313" key="4">
    <source>
        <dbReference type="EMBL" id="PPQ93706.1"/>
    </source>
</evidence>
<dbReference type="SUPFAM" id="SSF48208">
    <property type="entry name" value="Six-hairpin glycosidases"/>
    <property type="match status" value="1"/>
</dbReference>
<dbReference type="EC" id="3.2.1.40" evidence="2"/>
<reference evidence="4 5" key="1">
    <citation type="journal article" date="2018" name="Evol. Lett.">
        <title>Horizontal gene cluster transfer increased hallucinogenic mushroom diversity.</title>
        <authorList>
            <person name="Reynolds H.T."/>
            <person name="Vijayakumar V."/>
            <person name="Gluck-Thaler E."/>
            <person name="Korotkin H.B."/>
            <person name="Matheny P.B."/>
            <person name="Slot J.C."/>
        </authorList>
    </citation>
    <scope>NUCLEOTIDE SEQUENCE [LARGE SCALE GENOMIC DNA]</scope>
    <source>
        <strain evidence="4 5">2631</strain>
    </source>
</reference>
<dbReference type="OrthoDB" id="10036721at2759"/>
<accession>A0A409XSP1</accession>
<gene>
    <name evidence="4" type="ORF">CVT25_001746</name>
</gene>
<dbReference type="EMBL" id="NHYD01000632">
    <property type="protein sequence ID" value="PPQ93706.1"/>
    <property type="molecule type" value="Genomic_DNA"/>
</dbReference>
<dbReference type="PANTHER" id="PTHR33307">
    <property type="entry name" value="ALPHA-RHAMNOSIDASE (EUROFUNG)"/>
    <property type="match status" value="1"/>
</dbReference>
<comment type="catalytic activity">
    <reaction evidence="1">
        <text>Hydrolysis of terminal non-reducing alpha-L-rhamnose residues in alpha-L-rhamnosides.</text>
        <dbReference type="EC" id="3.2.1.40"/>
    </reaction>
</comment>
<name>A0A409XSP1_PSICY</name>
<dbReference type="AlphaFoldDB" id="A0A409XSP1"/>
<sequence length="251" mass="27836">MTKGAKTRKRKKGEEMYKIPLLIKLKLALPSPFDCPNTKPLLHPTATAPKYSFPRRSLSHRLHAPQAQPLHQTKIQREVKCGCGGHVFWPDMLETSMRVDPMGSGPPGGIEPDSGWGANNQAPTCHSAFIFIPWWIYQYRGNPRVLVIHYDSVKNYINFELERSPTNIAETSLGEWDTPETSLLGGIPPEDHRVSVTAFLTLMVPCTSQMLSAMSQVATVLNKTSDASTFTTQAKNVKTAFNNAFLNAITG</sequence>
<keyword evidence="5" id="KW-1185">Reference proteome</keyword>
<dbReference type="Gene3D" id="1.50.10.10">
    <property type="match status" value="1"/>
</dbReference>
<dbReference type="InParanoid" id="A0A409XSP1"/>
<evidence type="ECO:0000313" key="5">
    <source>
        <dbReference type="Proteomes" id="UP000283269"/>
    </source>
</evidence>
<comment type="caution">
    <text evidence="4">The sequence shown here is derived from an EMBL/GenBank/DDBJ whole genome shotgun (WGS) entry which is preliminary data.</text>
</comment>
<dbReference type="InterPro" id="IPR008928">
    <property type="entry name" value="6-hairpin_glycosidase_sf"/>
</dbReference>
<dbReference type="GO" id="GO:0030596">
    <property type="term" value="F:alpha-L-rhamnosidase activity"/>
    <property type="evidence" value="ECO:0007669"/>
    <property type="project" value="UniProtKB-EC"/>
</dbReference>
<dbReference type="InterPro" id="IPR012341">
    <property type="entry name" value="6hp_glycosidase-like_sf"/>
</dbReference>
<dbReference type="InterPro" id="IPR016007">
    <property type="entry name" value="Alpha_rhamnosid"/>
</dbReference>
<dbReference type="InterPro" id="IPR035396">
    <property type="entry name" value="Bac_rhamnosid6H"/>
</dbReference>
<dbReference type="PANTHER" id="PTHR33307:SF6">
    <property type="entry name" value="ALPHA-RHAMNOSIDASE (EUROFUNG)-RELATED"/>
    <property type="match status" value="1"/>
</dbReference>
<evidence type="ECO:0000256" key="1">
    <source>
        <dbReference type="ARBA" id="ARBA00001445"/>
    </source>
</evidence>